<dbReference type="SUPFAM" id="SSF55331">
    <property type="entry name" value="Tautomerase/MIF"/>
    <property type="match status" value="1"/>
</dbReference>
<dbReference type="OrthoDB" id="9814215at2"/>
<proteinExistence type="predicted"/>
<dbReference type="CDD" id="cd00580">
    <property type="entry name" value="CHMI"/>
    <property type="match status" value="1"/>
</dbReference>
<dbReference type="AlphaFoldDB" id="A0A1M5JT66"/>
<dbReference type="RefSeq" id="WP_072891246.1">
    <property type="nucleotide sequence ID" value="NZ_FQVW01000033.1"/>
</dbReference>
<dbReference type="PANTHER" id="PTHR37950:SF1">
    <property type="entry name" value="4-HYDROXYPHENYLACETATE CATABOLISM PROTEIN"/>
    <property type="match status" value="1"/>
</dbReference>
<dbReference type="EMBL" id="FQVW01000033">
    <property type="protein sequence ID" value="SHG43741.1"/>
    <property type="molecule type" value="Genomic_DNA"/>
</dbReference>
<organism evidence="1 2">
    <name type="scientific">Ornithinibacillus halophilus</name>
    <dbReference type="NCBI Taxonomy" id="930117"/>
    <lineage>
        <taxon>Bacteria</taxon>
        <taxon>Bacillati</taxon>
        <taxon>Bacillota</taxon>
        <taxon>Bacilli</taxon>
        <taxon>Bacillales</taxon>
        <taxon>Bacillaceae</taxon>
        <taxon>Ornithinibacillus</taxon>
    </lineage>
</organism>
<reference evidence="1 2" key="1">
    <citation type="submission" date="2016-11" db="EMBL/GenBank/DDBJ databases">
        <authorList>
            <person name="Jaros S."/>
            <person name="Januszkiewicz K."/>
            <person name="Wedrychowicz H."/>
        </authorList>
    </citation>
    <scope>NUCLEOTIDE SEQUENCE [LARGE SCALE GENOMIC DNA]</scope>
    <source>
        <strain evidence="1 2">IBRC-M 10683</strain>
    </source>
</reference>
<keyword evidence="1" id="KW-0413">Isomerase</keyword>
<protein>
    <submittedName>
        <fullName evidence="1">5-carboxymethyl-2-hydroxymuconate delta isomerase</fullName>
    </submittedName>
</protein>
<dbReference type="Gene3D" id="3.30.429.10">
    <property type="entry name" value="Macrophage Migration Inhibitory Factor"/>
    <property type="match status" value="1"/>
</dbReference>
<sequence>MPHIIVEYTENLKEEGNIPALLQKINESLIAEGGLFPVGGIRSRAICLQDFVVADGKGEDDAFVHVSLKIGSGRPEDAKKAACERLFAVIEEHFQHLFQKRYLALSMELFEFTHATYKKNNIHERYR</sequence>
<dbReference type="Pfam" id="PF02962">
    <property type="entry name" value="CHMI"/>
    <property type="match status" value="1"/>
</dbReference>
<dbReference type="InterPro" id="IPR004220">
    <property type="entry name" value="5-COMe_2-OHmuconate_Isoase"/>
</dbReference>
<evidence type="ECO:0000313" key="2">
    <source>
        <dbReference type="Proteomes" id="UP000183988"/>
    </source>
</evidence>
<keyword evidence="2" id="KW-1185">Reference proteome</keyword>
<accession>A0A1M5JT66</accession>
<dbReference type="GO" id="GO:0008704">
    <property type="term" value="F:5-carboxymethyl-2-hydroxymuconate delta-isomerase activity"/>
    <property type="evidence" value="ECO:0007669"/>
    <property type="project" value="InterPro"/>
</dbReference>
<dbReference type="Proteomes" id="UP000183988">
    <property type="component" value="Unassembled WGS sequence"/>
</dbReference>
<dbReference type="PANTHER" id="PTHR37950">
    <property type="entry name" value="4-HYDROXYPHENYLACETATE CATABOLISM PROTEIN"/>
    <property type="match status" value="1"/>
</dbReference>
<dbReference type="InterPro" id="IPR014347">
    <property type="entry name" value="Tautomerase/MIF_sf"/>
</dbReference>
<evidence type="ECO:0000313" key="1">
    <source>
        <dbReference type="EMBL" id="SHG43741.1"/>
    </source>
</evidence>
<dbReference type="STRING" id="930117.SAMN05216225_103322"/>
<gene>
    <name evidence="1" type="ORF">SAMN05216225_103322</name>
</gene>
<name>A0A1M5JT66_9BACI</name>